<feature type="transmembrane region" description="Helical" evidence="6">
    <location>
        <begin position="301"/>
        <end position="319"/>
    </location>
</feature>
<evidence type="ECO:0000256" key="3">
    <source>
        <dbReference type="ARBA" id="ARBA00022692"/>
    </source>
</evidence>
<feature type="transmembrane region" description="Helical" evidence="6">
    <location>
        <begin position="238"/>
        <end position="262"/>
    </location>
</feature>
<dbReference type="CDD" id="cd13124">
    <property type="entry name" value="MATE_SpoVB_like"/>
    <property type="match status" value="1"/>
</dbReference>
<dbReference type="PIRSF" id="PIRSF038958">
    <property type="entry name" value="PG_synth_SpoVB"/>
    <property type="match status" value="1"/>
</dbReference>
<evidence type="ECO:0000313" key="8">
    <source>
        <dbReference type="Proteomes" id="UP000237883"/>
    </source>
</evidence>
<dbReference type="Proteomes" id="UP000237883">
    <property type="component" value="Chromosome"/>
</dbReference>
<feature type="transmembrane region" description="Helical" evidence="6">
    <location>
        <begin position="469"/>
        <end position="490"/>
    </location>
</feature>
<evidence type="ECO:0000256" key="4">
    <source>
        <dbReference type="ARBA" id="ARBA00022989"/>
    </source>
</evidence>
<proteinExistence type="predicted"/>
<feature type="transmembrane region" description="Helical" evidence="6">
    <location>
        <begin position="12"/>
        <end position="34"/>
    </location>
</feature>
<evidence type="ECO:0000256" key="5">
    <source>
        <dbReference type="ARBA" id="ARBA00023136"/>
    </source>
</evidence>
<dbReference type="InterPro" id="IPR002797">
    <property type="entry name" value="Polysacc_synth"/>
</dbReference>
<feature type="transmembrane region" description="Helical" evidence="6">
    <location>
        <begin position="339"/>
        <end position="360"/>
    </location>
</feature>
<keyword evidence="8" id="KW-1185">Reference proteome</keyword>
<organism evidence="7 8">
    <name type="scientific">Mogibacterium diversum</name>
    <dbReference type="NCBI Taxonomy" id="114527"/>
    <lineage>
        <taxon>Bacteria</taxon>
        <taxon>Bacillati</taxon>
        <taxon>Bacillota</taxon>
        <taxon>Clostridia</taxon>
        <taxon>Peptostreptococcales</taxon>
        <taxon>Anaerovoracaceae</taxon>
        <taxon>Mogibacterium</taxon>
    </lineage>
</organism>
<gene>
    <name evidence="7" type="ORF">C5Q96_01795</name>
</gene>
<keyword evidence="4 6" id="KW-1133">Transmembrane helix</keyword>
<feature type="transmembrane region" description="Helical" evidence="6">
    <location>
        <begin position="402"/>
        <end position="421"/>
    </location>
</feature>
<feature type="transmembrane region" description="Helical" evidence="6">
    <location>
        <begin position="372"/>
        <end position="390"/>
    </location>
</feature>
<dbReference type="OrthoDB" id="9775950at2"/>
<protein>
    <submittedName>
        <fullName evidence="7">Polysaccharide biosynthesis protein</fullName>
    </submittedName>
</protein>
<sequence length="546" mass="58212">MSKIQHSEHGAKFVKGAAILSITGIIAKVFGAFFRIPLNNWIGAAGMSYYGVAYPIYSFFLIIATAGLPVAISKMVSERVAIGDYINAHRVYKVSLHIMFAIGVFGFIVCYFGADIIAAHSKNPGGAASLRAIAPALLTAPIVASFRGYSQGQQQMMPTGASEVIEQLMRVFAGLGLAYMFLSSSRDLTKAAAGATFGASAGSIAALILLLVVYIVGGKERKLHFQKSIHKDEPTKSIFSQLLKIAVPITIGSAILPFMMIVDLWLVMRRLQATGWTHHQSKQLYGLISGFCDPLIGFPQVFTIAVAVSLVPAISSAFVREDMVGLHKNIQTGIKTSMIISFPCMIGLIALARPILFLLYPGQPEDSALAVPTLQVLSLGIVCLSILRTFSSVLQGIGKPAIPVVNLSIGVICKFIITYILVGIPAFNINGAAAGNVAAYGITAILNYRAMHKLTGTNINIVGTFVKPAVAALVMGAGAHGSYVLIYKLLGSNSLATLAAMIIAVFIYVAAVFVTKCLGPEEILMMPKGEKLLRLTNKFHLTNNSK</sequence>
<feature type="transmembrane region" description="Helical" evidence="6">
    <location>
        <begin position="496"/>
        <end position="518"/>
    </location>
</feature>
<dbReference type="PANTHER" id="PTHR30250">
    <property type="entry name" value="PST FAMILY PREDICTED COLANIC ACID TRANSPORTER"/>
    <property type="match status" value="1"/>
</dbReference>
<dbReference type="PANTHER" id="PTHR30250:SF21">
    <property type="entry name" value="LIPID II FLIPPASE MURJ"/>
    <property type="match status" value="1"/>
</dbReference>
<dbReference type="RefSeq" id="WP_106056655.1">
    <property type="nucleotide sequence ID" value="NZ_CAURSC010000006.1"/>
</dbReference>
<comment type="subcellular location">
    <subcellularLocation>
        <location evidence="1">Cell membrane</location>
        <topology evidence="1">Multi-pass membrane protein</topology>
    </subcellularLocation>
</comment>
<evidence type="ECO:0000256" key="2">
    <source>
        <dbReference type="ARBA" id="ARBA00022475"/>
    </source>
</evidence>
<dbReference type="AlphaFoldDB" id="A0A2S0L2Y2"/>
<name>A0A2S0L2Y2_9FIRM</name>
<dbReference type="KEGG" id="mdv:C5Q96_01795"/>
<keyword evidence="2" id="KW-1003">Cell membrane</keyword>
<keyword evidence="5 6" id="KW-0472">Membrane</keyword>
<feature type="transmembrane region" description="Helical" evidence="6">
    <location>
        <begin position="167"/>
        <end position="185"/>
    </location>
</feature>
<evidence type="ECO:0000256" key="1">
    <source>
        <dbReference type="ARBA" id="ARBA00004651"/>
    </source>
</evidence>
<feature type="transmembrane region" description="Helical" evidence="6">
    <location>
        <begin position="126"/>
        <end position="146"/>
    </location>
</feature>
<feature type="transmembrane region" description="Helical" evidence="6">
    <location>
        <begin position="191"/>
        <end position="217"/>
    </location>
</feature>
<feature type="transmembrane region" description="Helical" evidence="6">
    <location>
        <begin position="54"/>
        <end position="73"/>
    </location>
</feature>
<reference evidence="8" key="1">
    <citation type="submission" date="2018-02" db="EMBL/GenBank/DDBJ databases">
        <authorList>
            <person name="Holder M.E."/>
            <person name="Ajami N.J."/>
            <person name="Petrosino J.F."/>
        </authorList>
    </citation>
    <scope>NUCLEOTIDE SEQUENCE [LARGE SCALE GENOMIC DNA]</scope>
    <source>
        <strain evidence="8">CCUG 47132</strain>
    </source>
</reference>
<keyword evidence="3 6" id="KW-0812">Transmembrane</keyword>
<dbReference type="GeneID" id="78390985"/>
<dbReference type="InterPro" id="IPR050833">
    <property type="entry name" value="Poly_Biosynth_Transport"/>
</dbReference>
<dbReference type="GO" id="GO:0005886">
    <property type="term" value="C:plasma membrane"/>
    <property type="evidence" value="ECO:0007669"/>
    <property type="project" value="UniProtKB-SubCell"/>
</dbReference>
<feature type="transmembrane region" description="Helical" evidence="6">
    <location>
        <begin position="427"/>
        <end position="448"/>
    </location>
</feature>
<dbReference type="Pfam" id="PF01943">
    <property type="entry name" value="Polysacc_synt"/>
    <property type="match status" value="1"/>
</dbReference>
<feature type="transmembrane region" description="Helical" evidence="6">
    <location>
        <begin position="94"/>
        <end position="114"/>
    </location>
</feature>
<evidence type="ECO:0000256" key="6">
    <source>
        <dbReference type="SAM" id="Phobius"/>
    </source>
</evidence>
<dbReference type="InterPro" id="IPR024923">
    <property type="entry name" value="PG_synth_SpoVB"/>
</dbReference>
<evidence type="ECO:0000313" key="7">
    <source>
        <dbReference type="EMBL" id="AVM47661.1"/>
    </source>
</evidence>
<accession>A0A2S0L2Y2</accession>
<dbReference type="EMBL" id="CP027228">
    <property type="protein sequence ID" value="AVM47661.1"/>
    <property type="molecule type" value="Genomic_DNA"/>
</dbReference>